<dbReference type="AlphaFoldDB" id="B9SCP5"/>
<evidence type="ECO:0000313" key="1">
    <source>
        <dbReference type="EMBL" id="EEF38613.1"/>
    </source>
</evidence>
<dbReference type="InParanoid" id="B9SCP5"/>
<accession>B9SCP5</accession>
<evidence type="ECO:0000313" key="2">
    <source>
        <dbReference type="Proteomes" id="UP000008311"/>
    </source>
</evidence>
<dbReference type="Proteomes" id="UP000008311">
    <property type="component" value="Unassembled WGS sequence"/>
</dbReference>
<proteinExistence type="predicted"/>
<keyword evidence="2" id="KW-1185">Reference proteome</keyword>
<sequence length="72" mass="7893">MLELHLPHLATPLRAAAGRPSTTALLTDPSVPHYCSAPCGWPVLPSQRYPSSVMPRLPNLWELLRLALGKII</sequence>
<name>B9SCP5_RICCO</name>
<reference evidence="2" key="1">
    <citation type="journal article" date="2010" name="Nat. Biotechnol.">
        <title>Draft genome sequence of the oilseed species Ricinus communis.</title>
        <authorList>
            <person name="Chan A.P."/>
            <person name="Crabtree J."/>
            <person name="Zhao Q."/>
            <person name="Lorenzi H."/>
            <person name="Orvis J."/>
            <person name="Puiu D."/>
            <person name="Melake-Berhan A."/>
            <person name="Jones K.M."/>
            <person name="Redman J."/>
            <person name="Chen G."/>
            <person name="Cahoon E.B."/>
            <person name="Gedil M."/>
            <person name="Stanke M."/>
            <person name="Haas B.J."/>
            <person name="Wortman J.R."/>
            <person name="Fraser-Liggett C.M."/>
            <person name="Ravel J."/>
            <person name="Rabinowicz P.D."/>
        </authorList>
    </citation>
    <scope>NUCLEOTIDE SEQUENCE [LARGE SCALE GENOMIC DNA]</scope>
    <source>
        <strain evidence="2">cv. Hale</strain>
    </source>
</reference>
<gene>
    <name evidence="1" type="ORF">RCOM_1375700</name>
</gene>
<organism evidence="1 2">
    <name type="scientific">Ricinus communis</name>
    <name type="common">Castor bean</name>
    <dbReference type="NCBI Taxonomy" id="3988"/>
    <lineage>
        <taxon>Eukaryota</taxon>
        <taxon>Viridiplantae</taxon>
        <taxon>Streptophyta</taxon>
        <taxon>Embryophyta</taxon>
        <taxon>Tracheophyta</taxon>
        <taxon>Spermatophyta</taxon>
        <taxon>Magnoliopsida</taxon>
        <taxon>eudicotyledons</taxon>
        <taxon>Gunneridae</taxon>
        <taxon>Pentapetalae</taxon>
        <taxon>rosids</taxon>
        <taxon>fabids</taxon>
        <taxon>Malpighiales</taxon>
        <taxon>Euphorbiaceae</taxon>
        <taxon>Acalyphoideae</taxon>
        <taxon>Acalypheae</taxon>
        <taxon>Ricinus</taxon>
    </lineage>
</organism>
<protein>
    <submittedName>
        <fullName evidence="1">Uncharacterized protein</fullName>
    </submittedName>
</protein>
<dbReference type="EMBL" id="EQ973923">
    <property type="protein sequence ID" value="EEF38613.1"/>
    <property type="molecule type" value="Genomic_DNA"/>
</dbReference>